<organism evidence="2">
    <name type="scientific">marine metagenome</name>
    <dbReference type="NCBI Taxonomy" id="408172"/>
    <lineage>
        <taxon>unclassified sequences</taxon>
        <taxon>metagenomes</taxon>
        <taxon>ecological metagenomes</taxon>
    </lineage>
</organism>
<dbReference type="GO" id="GO:0016787">
    <property type="term" value="F:hydrolase activity"/>
    <property type="evidence" value="ECO:0007669"/>
    <property type="project" value="InterPro"/>
</dbReference>
<evidence type="ECO:0000259" key="1">
    <source>
        <dbReference type="Pfam" id="PF00149"/>
    </source>
</evidence>
<dbReference type="AlphaFoldDB" id="A0A381XE13"/>
<dbReference type="PANTHER" id="PTHR37523">
    <property type="entry name" value="METALLOPHOSPHOESTERASE"/>
    <property type="match status" value="1"/>
</dbReference>
<dbReference type="InterPro" id="IPR029052">
    <property type="entry name" value="Metallo-depent_PP-like"/>
</dbReference>
<reference evidence="2" key="1">
    <citation type="submission" date="2018-05" db="EMBL/GenBank/DDBJ databases">
        <authorList>
            <person name="Lanie J.A."/>
            <person name="Ng W.-L."/>
            <person name="Kazmierczak K.M."/>
            <person name="Andrzejewski T.M."/>
            <person name="Davidsen T.M."/>
            <person name="Wayne K.J."/>
            <person name="Tettelin H."/>
            <person name="Glass J.I."/>
            <person name="Rusch D."/>
            <person name="Podicherti R."/>
            <person name="Tsui H.-C.T."/>
            <person name="Winkler M.E."/>
        </authorList>
    </citation>
    <scope>NUCLEOTIDE SEQUENCE</scope>
</reference>
<proteinExistence type="predicted"/>
<feature type="domain" description="Calcineurin-like phosphoesterase" evidence="1">
    <location>
        <begin position="9"/>
        <end position="162"/>
    </location>
</feature>
<accession>A0A381XE13</accession>
<evidence type="ECO:0000313" key="2">
    <source>
        <dbReference type="EMBL" id="SVA62984.1"/>
    </source>
</evidence>
<sequence length="186" mass="21158">MNLKKSYLKYNPDILICAGDFTNMGLNISKNLDTLHFGKKLLFIPGNHEEYGNFNIKRKNIISIHNYSIIIKNTLFLGCGGGFSGHIEENIRKTRKQLEQSIKKFRKLNKTGKIVMVTHRPPYKTTCDYIKEIDEHVGAKNIRDFLIKNKIDLSLCGHIHECFGNSDQIGKMLIINPGPNGAIVEI</sequence>
<dbReference type="Gene3D" id="3.60.21.10">
    <property type="match status" value="1"/>
</dbReference>
<dbReference type="InterPro" id="IPR004843">
    <property type="entry name" value="Calcineurin-like_PHP"/>
</dbReference>
<gene>
    <name evidence="2" type="ORF">METZ01_LOCUS115838</name>
</gene>
<protein>
    <recommendedName>
        <fullName evidence="1">Calcineurin-like phosphoesterase domain-containing protein</fullName>
    </recommendedName>
</protein>
<dbReference type="EMBL" id="UINC01014840">
    <property type="protein sequence ID" value="SVA62984.1"/>
    <property type="molecule type" value="Genomic_DNA"/>
</dbReference>
<name>A0A381XE13_9ZZZZ</name>
<dbReference type="SUPFAM" id="SSF56300">
    <property type="entry name" value="Metallo-dependent phosphatases"/>
    <property type="match status" value="1"/>
</dbReference>
<dbReference type="Pfam" id="PF00149">
    <property type="entry name" value="Metallophos"/>
    <property type="match status" value="1"/>
</dbReference>
<dbReference type="PANTHER" id="PTHR37523:SF1">
    <property type="entry name" value="CALCINEURIN-LIKE PHOSPHOESTERASE DOMAIN-CONTAINING PROTEIN"/>
    <property type="match status" value="1"/>
</dbReference>